<organism evidence="6 7">
    <name type="scientific">Meganyctiphanes norvegica</name>
    <name type="common">Northern krill</name>
    <name type="synonym">Thysanopoda norvegica</name>
    <dbReference type="NCBI Taxonomy" id="48144"/>
    <lineage>
        <taxon>Eukaryota</taxon>
        <taxon>Metazoa</taxon>
        <taxon>Ecdysozoa</taxon>
        <taxon>Arthropoda</taxon>
        <taxon>Crustacea</taxon>
        <taxon>Multicrustacea</taxon>
        <taxon>Malacostraca</taxon>
        <taxon>Eumalacostraca</taxon>
        <taxon>Eucarida</taxon>
        <taxon>Euphausiacea</taxon>
        <taxon>Euphausiidae</taxon>
        <taxon>Meganyctiphanes</taxon>
    </lineage>
</organism>
<feature type="domain" description="BPTI/Kunitz inhibitor" evidence="5">
    <location>
        <begin position="39"/>
        <end position="91"/>
    </location>
</feature>
<dbReference type="EMBL" id="CAXKWB010001669">
    <property type="protein sequence ID" value="CAL4065086.1"/>
    <property type="molecule type" value="Genomic_DNA"/>
</dbReference>
<evidence type="ECO:0000313" key="7">
    <source>
        <dbReference type="Proteomes" id="UP001497623"/>
    </source>
</evidence>
<keyword evidence="1" id="KW-0646">Protease inhibitor</keyword>
<dbReference type="SMART" id="SM00131">
    <property type="entry name" value="KU"/>
    <property type="match status" value="1"/>
</dbReference>
<dbReference type="Proteomes" id="UP001497623">
    <property type="component" value="Unassembled WGS sequence"/>
</dbReference>
<dbReference type="AlphaFoldDB" id="A0AAV2PVJ7"/>
<sequence>MMSSVSILISLALLGAVKSRVYRTPEELLLYYYEASSQCSEPKTTCRGRAYIPRFYYNSRTGTCDCFVYGGCVDNHNDNNFDRLDDCMRTCRVKKRLQTISSNCIRIFGAKNFNFASFSTG</sequence>
<evidence type="ECO:0000259" key="5">
    <source>
        <dbReference type="PROSITE" id="PS50279"/>
    </source>
</evidence>
<dbReference type="CDD" id="cd00109">
    <property type="entry name" value="Kunitz-type"/>
    <property type="match status" value="1"/>
</dbReference>
<keyword evidence="2" id="KW-0722">Serine protease inhibitor</keyword>
<comment type="caution">
    <text evidence="6">The sequence shown here is derived from an EMBL/GenBank/DDBJ whole genome shotgun (WGS) entry which is preliminary data.</text>
</comment>
<dbReference type="InterPro" id="IPR002223">
    <property type="entry name" value="Kunitz_BPTI"/>
</dbReference>
<dbReference type="GO" id="GO:0005615">
    <property type="term" value="C:extracellular space"/>
    <property type="evidence" value="ECO:0007669"/>
    <property type="project" value="TreeGrafter"/>
</dbReference>
<dbReference type="PANTHER" id="PTHR10083:SF374">
    <property type="entry name" value="BPTI_KUNITZ INHIBITOR DOMAIN-CONTAINING PROTEIN"/>
    <property type="match status" value="1"/>
</dbReference>
<evidence type="ECO:0000256" key="3">
    <source>
        <dbReference type="ARBA" id="ARBA00023157"/>
    </source>
</evidence>
<keyword evidence="7" id="KW-1185">Reference proteome</keyword>
<evidence type="ECO:0000256" key="4">
    <source>
        <dbReference type="SAM" id="SignalP"/>
    </source>
</evidence>
<dbReference type="Pfam" id="PF00014">
    <property type="entry name" value="Kunitz_BPTI"/>
    <property type="match status" value="1"/>
</dbReference>
<gene>
    <name evidence="6" type="ORF">MNOR_LOCUS4544</name>
</gene>
<dbReference type="InterPro" id="IPR036880">
    <property type="entry name" value="Kunitz_BPTI_sf"/>
</dbReference>
<keyword evidence="3" id="KW-1015">Disulfide bond</keyword>
<proteinExistence type="predicted"/>
<dbReference type="PROSITE" id="PS50279">
    <property type="entry name" value="BPTI_KUNITZ_2"/>
    <property type="match status" value="1"/>
</dbReference>
<feature type="signal peptide" evidence="4">
    <location>
        <begin position="1"/>
        <end position="19"/>
    </location>
</feature>
<evidence type="ECO:0000256" key="2">
    <source>
        <dbReference type="ARBA" id="ARBA00022900"/>
    </source>
</evidence>
<evidence type="ECO:0000313" key="6">
    <source>
        <dbReference type="EMBL" id="CAL4065086.1"/>
    </source>
</evidence>
<dbReference type="SUPFAM" id="SSF57362">
    <property type="entry name" value="BPTI-like"/>
    <property type="match status" value="1"/>
</dbReference>
<protein>
    <recommendedName>
        <fullName evidence="5">BPTI/Kunitz inhibitor domain-containing protein</fullName>
    </recommendedName>
</protein>
<dbReference type="Gene3D" id="4.10.410.10">
    <property type="entry name" value="Pancreatic trypsin inhibitor Kunitz domain"/>
    <property type="match status" value="1"/>
</dbReference>
<name>A0AAV2PVJ7_MEGNR</name>
<dbReference type="InterPro" id="IPR050098">
    <property type="entry name" value="TFPI/VKTCI-like"/>
</dbReference>
<keyword evidence="4" id="KW-0732">Signal</keyword>
<feature type="chain" id="PRO_5043965690" description="BPTI/Kunitz inhibitor domain-containing protein" evidence="4">
    <location>
        <begin position="20"/>
        <end position="121"/>
    </location>
</feature>
<evidence type="ECO:0000256" key="1">
    <source>
        <dbReference type="ARBA" id="ARBA00022690"/>
    </source>
</evidence>
<dbReference type="PANTHER" id="PTHR10083">
    <property type="entry name" value="KUNITZ-TYPE PROTEASE INHIBITOR-RELATED"/>
    <property type="match status" value="1"/>
</dbReference>
<reference evidence="6 7" key="1">
    <citation type="submission" date="2024-05" db="EMBL/GenBank/DDBJ databases">
        <authorList>
            <person name="Wallberg A."/>
        </authorList>
    </citation>
    <scope>NUCLEOTIDE SEQUENCE [LARGE SCALE GENOMIC DNA]</scope>
</reference>
<dbReference type="GO" id="GO:0004867">
    <property type="term" value="F:serine-type endopeptidase inhibitor activity"/>
    <property type="evidence" value="ECO:0007669"/>
    <property type="project" value="UniProtKB-KW"/>
</dbReference>
<accession>A0AAV2PVJ7</accession>